<dbReference type="AlphaFoldDB" id="A0AAD5K0I1"/>
<dbReference type="EMBL" id="JAIXMP010000013">
    <property type="protein sequence ID" value="KAI9263401.1"/>
    <property type="molecule type" value="Genomic_DNA"/>
</dbReference>
<evidence type="ECO:0000313" key="2">
    <source>
        <dbReference type="Proteomes" id="UP001209540"/>
    </source>
</evidence>
<gene>
    <name evidence="1" type="ORF">BDA99DRAFT_559941</name>
</gene>
<protein>
    <submittedName>
        <fullName evidence="1">Uncharacterized protein</fullName>
    </submittedName>
</protein>
<dbReference type="SUPFAM" id="SSF52047">
    <property type="entry name" value="RNI-like"/>
    <property type="match status" value="1"/>
</dbReference>
<reference evidence="1" key="2">
    <citation type="submission" date="2023-02" db="EMBL/GenBank/DDBJ databases">
        <authorList>
            <consortium name="DOE Joint Genome Institute"/>
            <person name="Mondo S.J."/>
            <person name="Chang Y."/>
            <person name="Wang Y."/>
            <person name="Ahrendt S."/>
            <person name="Andreopoulos W."/>
            <person name="Barry K."/>
            <person name="Beard J."/>
            <person name="Benny G.L."/>
            <person name="Blankenship S."/>
            <person name="Bonito G."/>
            <person name="Cuomo C."/>
            <person name="Desiro A."/>
            <person name="Gervers K.A."/>
            <person name="Hundley H."/>
            <person name="Kuo A."/>
            <person name="LaButti K."/>
            <person name="Lang B.F."/>
            <person name="Lipzen A."/>
            <person name="O'Donnell K."/>
            <person name="Pangilinan J."/>
            <person name="Reynolds N."/>
            <person name="Sandor L."/>
            <person name="Smith M.W."/>
            <person name="Tsang A."/>
            <person name="Grigoriev I.V."/>
            <person name="Stajich J.E."/>
            <person name="Spatafora J.W."/>
        </authorList>
    </citation>
    <scope>NUCLEOTIDE SEQUENCE</scope>
    <source>
        <strain evidence="1">RSA 2281</strain>
    </source>
</reference>
<proteinExistence type="predicted"/>
<comment type="caution">
    <text evidence="1">The sequence shown here is derived from an EMBL/GenBank/DDBJ whole genome shotgun (WGS) entry which is preliminary data.</text>
</comment>
<keyword evidence="2" id="KW-1185">Reference proteome</keyword>
<organism evidence="1 2">
    <name type="scientific">Phascolomyces articulosus</name>
    <dbReference type="NCBI Taxonomy" id="60185"/>
    <lineage>
        <taxon>Eukaryota</taxon>
        <taxon>Fungi</taxon>
        <taxon>Fungi incertae sedis</taxon>
        <taxon>Mucoromycota</taxon>
        <taxon>Mucoromycotina</taxon>
        <taxon>Mucoromycetes</taxon>
        <taxon>Mucorales</taxon>
        <taxon>Lichtheimiaceae</taxon>
        <taxon>Phascolomyces</taxon>
    </lineage>
</organism>
<reference evidence="1" key="1">
    <citation type="journal article" date="2022" name="IScience">
        <title>Evolution of zygomycete secretomes and the origins of terrestrial fungal ecologies.</title>
        <authorList>
            <person name="Chang Y."/>
            <person name="Wang Y."/>
            <person name="Mondo S."/>
            <person name="Ahrendt S."/>
            <person name="Andreopoulos W."/>
            <person name="Barry K."/>
            <person name="Beard J."/>
            <person name="Benny G.L."/>
            <person name="Blankenship S."/>
            <person name="Bonito G."/>
            <person name="Cuomo C."/>
            <person name="Desiro A."/>
            <person name="Gervers K.A."/>
            <person name="Hundley H."/>
            <person name="Kuo A."/>
            <person name="LaButti K."/>
            <person name="Lang B.F."/>
            <person name="Lipzen A."/>
            <person name="O'Donnell K."/>
            <person name="Pangilinan J."/>
            <person name="Reynolds N."/>
            <person name="Sandor L."/>
            <person name="Smith M.E."/>
            <person name="Tsang A."/>
            <person name="Grigoriev I.V."/>
            <person name="Stajich J.E."/>
            <person name="Spatafora J.W."/>
        </authorList>
    </citation>
    <scope>NUCLEOTIDE SEQUENCE</scope>
    <source>
        <strain evidence="1">RSA 2281</strain>
    </source>
</reference>
<dbReference type="Proteomes" id="UP001209540">
    <property type="component" value="Unassembled WGS sequence"/>
</dbReference>
<accession>A0AAD5K0I1</accession>
<sequence>MSVEKKNGGNKHNPSTLLLSLVMPIHQEQQSSLASPSSQQLAFDTVSRLEEEPTATETTTSKSIEKEKIESCDHHLRQQKKYIDPVKCCLSHNIAQEIFSYVNTQKCCLMAMGVSKLWMNQVPILCNLEKVWRIVELVGSKHAVERILIHRCLGPHVQLMTLSQFQEQQNLYDMMDILRSQNCTKMNGLRFNSCAVDNDEQFINRLDHLSENLLMLDFDQKQLIHGSQLFIRPIAAVCPSLQHLSCSFIETPENGIFHPHDGQQLTISDYALPNEIDFMEFNLTSLWIGCPKPRTSNENWTVSSSSTTINKQSTLSPRTNCSGQEITSIIEQSPHLQKIILCCTGDNIAPCVIKAIIQLASLRFLSLLYDLTPNHHDGALYSLLAKHVDLGTQSTLTFLALNVADYTIMDLVGKTMTLRTLVLINGFNLASYQGLLQLAHRLGDSVSLKSLLLYKFDLRPWALLDLMAHAPNLTMIDFTDCDVERDSYANFLNKASMLKTVAQPLVLIHHGPQHQIMVDLADPFGNRNPFSLVHIDELPPYPPPGFSILSNRRNPYLVLVSDTLFNVENRLSRDSNYRTSITHASERMLFF</sequence>
<name>A0AAD5K0I1_9FUNG</name>
<evidence type="ECO:0000313" key="1">
    <source>
        <dbReference type="EMBL" id="KAI9263401.1"/>
    </source>
</evidence>